<evidence type="ECO:0000313" key="1">
    <source>
        <dbReference type="EMBL" id="KAG5669661.1"/>
    </source>
</evidence>
<accession>A0A9J6BIL4</accession>
<proteinExistence type="predicted"/>
<dbReference type="EMBL" id="JADBJN010000004">
    <property type="protein sequence ID" value="KAG5669661.1"/>
    <property type="molecule type" value="Genomic_DNA"/>
</dbReference>
<dbReference type="Proteomes" id="UP001107558">
    <property type="component" value="Chromosome 4"/>
</dbReference>
<dbReference type="OrthoDB" id="671595at2759"/>
<evidence type="ECO:0000313" key="2">
    <source>
        <dbReference type="Proteomes" id="UP001107558"/>
    </source>
</evidence>
<comment type="caution">
    <text evidence="1">The sequence shown here is derived from an EMBL/GenBank/DDBJ whole genome shotgun (WGS) entry which is preliminary data.</text>
</comment>
<sequence>MVASSSDIETCGDGAVWTTDGFACKFFCSSDGVTVDCNVPGCKCPDSKHYYNTQTKTCMEVNCDNMNCANKPNEYYFKGCESGSRERCPCSKRTTFDCRKGCMCKNGYCRKEGKCVPRDCEHPIYGTNQL</sequence>
<organism evidence="1 2">
    <name type="scientific">Polypedilum vanderplanki</name>
    <name type="common">Sleeping chironomid midge</name>
    <dbReference type="NCBI Taxonomy" id="319348"/>
    <lineage>
        <taxon>Eukaryota</taxon>
        <taxon>Metazoa</taxon>
        <taxon>Ecdysozoa</taxon>
        <taxon>Arthropoda</taxon>
        <taxon>Hexapoda</taxon>
        <taxon>Insecta</taxon>
        <taxon>Pterygota</taxon>
        <taxon>Neoptera</taxon>
        <taxon>Endopterygota</taxon>
        <taxon>Diptera</taxon>
        <taxon>Nematocera</taxon>
        <taxon>Chironomoidea</taxon>
        <taxon>Chironomidae</taxon>
        <taxon>Chironominae</taxon>
        <taxon>Polypedilum</taxon>
        <taxon>Polypedilum</taxon>
    </lineage>
</organism>
<name>A0A9J6BIL4_POLVA</name>
<reference evidence="1" key="1">
    <citation type="submission" date="2021-03" db="EMBL/GenBank/DDBJ databases">
        <title>Chromosome level genome of the anhydrobiotic midge Polypedilum vanderplanki.</title>
        <authorList>
            <person name="Yoshida Y."/>
            <person name="Kikawada T."/>
            <person name="Gusev O."/>
        </authorList>
    </citation>
    <scope>NUCLEOTIDE SEQUENCE</scope>
    <source>
        <strain evidence="1">NIAS01</strain>
        <tissue evidence="1">Whole body or cell culture</tissue>
    </source>
</reference>
<gene>
    <name evidence="1" type="ORF">PVAND_017544</name>
</gene>
<dbReference type="AlphaFoldDB" id="A0A9J6BIL4"/>
<protein>
    <submittedName>
        <fullName evidence="1">Uncharacterized protein</fullName>
    </submittedName>
</protein>
<keyword evidence="2" id="KW-1185">Reference proteome</keyword>